<dbReference type="Proteomes" id="UP000050741">
    <property type="component" value="Unassembled WGS sequence"/>
</dbReference>
<evidence type="ECO:0000313" key="1">
    <source>
        <dbReference type="Proteomes" id="UP000050741"/>
    </source>
</evidence>
<reference evidence="1" key="1">
    <citation type="submission" date="2014-05" db="EMBL/GenBank/DDBJ databases">
        <title>The genome and life-stage specific transcriptomes of Globodera pallida elucidate key aspects of plant parasitism by a cyst nematode.</title>
        <authorList>
            <person name="Cotton J.A."/>
            <person name="Lilley C.J."/>
            <person name="Jones L.M."/>
            <person name="Kikuchi T."/>
            <person name="Reid A.J."/>
            <person name="Thorpe P."/>
            <person name="Tsai I.J."/>
            <person name="Beasley H."/>
            <person name="Blok V."/>
            <person name="Cock P.J.A."/>
            <person name="Van den Akker S.E."/>
            <person name="Holroyd N."/>
            <person name="Hunt M."/>
            <person name="Mantelin S."/>
            <person name="Naghra H."/>
            <person name="Pain A."/>
            <person name="Palomares-Rius J.E."/>
            <person name="Zarowiecki M."/>
            <person name="Berriman M."/>
            <person name="Jones J.T."/>
            <person name="Urwin P.E."/>
        </authorList>
    </citation>
    <scope>NUCLEOTIDE SEQUENCE [LARGE SCALE GENOMIC DNA]</scope>
    <source>
        <strain evidence="1">Lindley</strain>
    </source>
</reference>
<dbReference type="AlphaFoldDB" id="A0A183BZK7"/>
<dbReference type="Gene3D" id="1.10.3290.10">
    <property type="entry name" value="Fido-like domain"/>
    <property type="match status" value="1"/>
</dbReference>
<name>A0A183BZK7_GLOPA</name>
<reference evidence="2" key="2">
    <citation type="submission" date="2016-06" db="UniProtKB">
        <authorList>
            <consortium name="WormBaseParasite"/>
        </authorList>
    </citation>
    <scope>IDENTIFICATION</scope>
</reference>
<evidence type="ECO:0000313" key="2">
    <source>
        <dbReference type="WBParaSite" id="GPLIN_000604800"/>
    </source>
</evidence>
<accession>A0A183BZK7</accession>
<protein>
    <submittedName>
        <fullName evidence="2">Fido domain-containing protein</fullName>
    </submittedName>
</protein>
<dbReference type="InterPro" id="IPR036597">
    <property type="entry name" value="Fido-like_dom_sf"/>
</dbReference>
<proteinExistence type="predicted"/>
<dbReference type="WBParaSite" id="GPLIN_000604800">
    <property type="protein sequence ID" value="GPLIN_000604800"/>
    <property type="gene ID" value="GPLIN_000604800"/>
</dbReference>
<sequence length="145" mass="15923">MLNHFSLAQLLEEIRAGQITPPSLFASDEASFDALQSLSTKGGDFTIELLRKLHVIAMAREAPTYAGRLRRENGEPPSGTIGIGASHIAPVHSKVAGLAEKFVKWINEEEATKDMGFIKFVAEAHIRLVNGIHPYRMAMDEDRGP</sequence>
<dbReference type="SUPFAM" id="SSF140931">
    <property type="entry name" value="Fic-like"/>
    <property type="match status" value="1"/>
</dbReference>
<keyword evidence="1" id="KW-1185">Reference proteome</keyword>
<organism evidence="1 2">
    <name type="scientific">Globodera pallida</name>
    <name type="common">Potato cyst nematode worm</name>
    <name type="synonym">Heterodera pallida</name>
    <dbReference type="NCBI Taxonomy" id="36090"/>
    <lineage>
        <taxon>Eukaryota</taxon>
        <taxon>Metazoa</taxon>
        <taxon>Ecdysozoa</taxon>
        <taxon>Nematoda</taxon>
        <taxon>Chromadorea</taxon>
        <taxon>Rhabditida</taxon>
        <taxon>Tylenchina</taxon>
        <taxon>Tylenchomorpha</taxon>
        <taxon>Tylenchoidea</taxon>
        <taxon>Heteroderidae</taxon>
        <taxon>Heteroderinae</taxon>
        <taxon>Globodera</taxon>
    </lineage>
</organism>